<dbReference type="Proteomes" id="UP000231279">
    <property type="component" value="Unassembled WGS sequence"/>
</dbReference>
<keyword evidence="2" id="KW-1185">Reference proteome</keyword>
<dbReference type="PANTHER" id="PTHR33781">
    <property type="entry name" value="PROTEIN PHYTOCHROME KINASE SUBSTRATE 1-RELATED"/>
    <property type="match status" value="1"/>
</dbReference>
<dbReference type="STRING" id="429701.A0A2G9I2U0"/>
<evidence type="ECO:0000313" key="1">
    <source>
        <dbReference type="EMBL" id="PIN24081.1"/>
    </source>
</evidence>
<proteinExistence type="predicted"/>
<reference evidence="2" key="1">
    <citation type="journal article" date="2018" name="Gigascience">
        <title>Genome assembly of the Pink Ipe (Handroanthus impetiginosus, Bignoniaceae), a highly valued, ecologically keystone Neotropical timber forest tree.</title>
        <authorList>
            <person name="Silva-Junior O.B."/>
            <person name="Grattapaglia D."/>
            <person name="Novaes E."/>
            <person name="Collevatti R.G."/>
        </authorList>
    </citation>
    <scope>NUCLEOTIDE SEQUENCE [LARGE SCALE GENOMIC DNA]</scope>
    <source>
        <strain evidence="2">cv. UFG-1</strain>
    </source>
</reference>
<name>A0A2G9I2U0_9LAMI</name>
<dbReference type="OrthoDB" id="760005at2759"/>
<organism evidence="1 2">
    <name type="scientific">Handroanthus impetiginosus</name>
    <dbReference type="NCBI Taxonomy" id="429701"/>
    <lineage>
        <taxon>Eukaryota</taxon>
        <taxon>Viridiplantae</taxon>
        <taxon>Streptophyta</taxon>
        <taxon>Embryophyta</taxon>
        <taxon>Tracheophyta</taxon>
        <taxon>Spermatophyta</taxon>
        <taxon>Magnoliopsida</taxon>
        <taxon>eudicotyledons</taxon>
        <taxon>Gunneridae</taxon>
        <taxon>Pentapetalae</taxon>
        <taxon>asterids</taxon>
        <taxon>lamiids</taxon>
        <taxon>Lamiales</taxon>
        <taxon>Bignoniaceae</taxon>
        <taxon>Crescentiina</taxon>
        <taxon>Tabebuia alliance</taxon>
        <taxon>Handroanthus</taxon>
    </lineage>
</organism>
<protein>
    <recommendedName>
        <fullName evidence="3">Protein PHYTOCHROME KINASE SUBSTRATE 1-like</fullName>
    </recommendedName>
</protein>
<evidence type="ECO:0008006" key="3">
    <source>
        <dbReference type="Google" id="ProtNLM"/>
    </source>
</evidence>
<dbReference type="GO" id="GO:0009638">
    <property type="term" value="P:phototropism"/>
    <property type="evidence" value="ECO:0007669"/>
    <property type="project" value="InterPro"/>
</dbReference>
<gene>
    <name evidence="1" type="ORF">CDL12_03202</name>
</gene>
<comment type="caution">
    <text evidence="1">The sequence shown here is derived from an EMBL/GenBank/DDBJ whole genome shotgun (WGS) entry which is preliminary data.</text>
</comment>
<dbReference type="PANTHER" id="PTHR33781:SF4">
    <property type="entry name" value="PROTEIN PHYTOCHROME KINASE SUBSTRATE 1"/>
    <property type="match status" value="1"/>
</dbReference>
<accession>A0A2G9I2U0</accession>
<dbReference type="EMBL" id="NKXS01000465">
    <property type="protein sequence ID" value="PIN24081.1"/>
    <property type="molecule type" value="Genomic_DNA"/>
</dbReference>
<evidence type="ECO:0000313" key="2">
    <source>
        <dbReference type="Proteomes" id="UP000231279"/>
    </source>
</evidence>
<sequence length="336" mass="37641">MIALKYLHRKSSISLHYLVSILNQSWNSWSALLAAVSRKQQTRRTNKKSYLASIGCSSSCNRKNSVTVDVFNNESWFSKSTNSRNRKSRQRDKNSDHLVSNGHLDFNCIKFDELKVRRNSDGNFSFPVFNPKNGHQAANVQANDATRQKSVEILGSKYLENGKNCWSMEKKLNLLTWDAIAPGAAKIGSVSCEIGKDSDGDSSSDLFELESFSKSSMQVPDNIFSGCVTSTACYAPSEASIEWSVITADADYDVLSDSDELRSVAMVTPQPQEVGQDLKNVRFNEMSKRRSRILSGCKGQKAVMVVEDAVSDGRRHRSESLKPMTRFHYKNNMLYA</sequence>
<dbReference type="InterPro" id="IPR039615">
    <property type="entry name" value="PKS"/>
</dbReference>
<dbReference type="AlphaFoldDB" id="A0A2G9I2U0"/>